<protein>
    <submittedName>
        <fullName evidence="2">Uncharacterized protein</fullName>
    </submittedName>
</protein>
<organism evidence="2 3">
    <name type="scientific">Larkinella punicea</name>
    <dbReference type="NCBI Taxonomy" id="2315727"/>
    <lineage>
        <taxon>Bacteria</taxon>
        <taxon>Pseudomonadati</taxon>
        <taxon>Bacteroidota</taxon>
        <taxon>Cytophagia</taxon>
        <taxon>Cytophagales</taxon>
        <taxon>Spirosomataceae</taxon>
        <taxon>Larkinella</taxon>
    </lineage>
</organism>
<feature type="signal peptide" evidence="1">
    <location>
        <begin position="1"/>
        <end position="18"/>
    </location>
</feature>
<name>A0A368JGF9_9BACT</name>
<comment type="caution">
    <text evidence="2">The sequence shown here is derived from an EMBL/GenBank/DDBJ whole genome shotgun (WGS) entry which is preliminary data.</text>
</comment>
<keyword evidence="1" id="KW-0732">Signal</keyword>
<dbReference type="NCBIfam" id="NF047436">
    <property type="entry name" value="LA_2272_repeat"/>
    <property type="match status" value="1"/>
</dbReference>
<feature type="chain" id="PRO_5016958940" evidence="1">
    <location>
        <begin position="19"/>
        <end position="393"/>
    </location>
</feature>
<evidence type="ECO:0000313" key="2">
    <source>
        <dbReference type="EMBL" id="RCR66749.1"/>
    </source>
</evidence>
<dbReference type="RefSeq" id="WP_114408743.1">
    <property type="nucleotide sequence ID" value="NZ_QOWE01000024.1"/>
</dbReference>
<dbReference type="Proteomes" id="UP000253383">
    <property type="component" value="Unassembled WGS sequence"/>
</dbReference>
<evidence type="ECO:0000313" key="3">
    <source>
        <dbReference type="Proteomes" id="UP000253383"/>
    </source>
</evidence>
<reference evidence="2 3" key="1">
    <citation type="submission" date="2018-07" db="EMBL/GenBank/DDBJ databases">
        <title>Genome analysis of Larkinella rosea.</title>
        <authorList>
            <person name="Zhou Z."/>
            <person name="Wang G."/>
        </authorList>
    </citation>
    <scope>NUCLEOTIDE SEQUENCE [LARGE SCALE GENOMIC DNA]</scope>
    <source>
        <strain evidence="3">zzj9</strain>
    </source>
</reference>
<evidence type="ECO:0000256" key="1">
    <source>
        <dbReference type="SAM" id="SignalP"/>
    </source>
</evidence>
<keyword evidence="3" id="KW-1185">Reference proteome</keyword>
<accession>A0A368JGF9</accession>
<dbReference type="AlphaFoldDB" id="A0A368JGF9"/>
<dbReference type="Gene3D" id="2.160.20.80">
    <property type="entry name" value="E3 ubiquitin-protein ligase SopA"/>
    <property type="match status" value="1"/>
</dbReference>
<dbReference type="EMBL" id="QOWE01000024">
    <property type="protein sequence ID" value="RCR66749.1"/>
    <property type="molecule type" value="Genomic_DNA"/>
</dbReference>
<dbReference type="OrthoDB" id="5505971at2"/>
<gene>
    <name evidence="2" type="ORF">DUE52_24655</name>
</gene>
<sequence>MKKLLVLATSLFCFALQAYSQDADSLRTGLKEARQNRYPIRPAQIGFVPPLSTNGLDNALFSNRFSLNLLGGYAAALDGIEFSGLFSLEKDYVKGAQFSGILNGVRNEVDGAQFGGIVNAVGGPLYGVQFGGIVNVVGKSVKGAQFAGIANLSGAQLTGAQFGGIANITKGNVKGAQVAGIANVAESVEGLQIAGIANVAKRVKGTQIGLINVAENVDGAQIGLLNLSKNGYHRFEIWAGDALHANIGFKMGGNRKFYNIFALGAAWPENDNVRWNTLRWGYGYGIGTNQFIGKRNQISIEALSYQIQEEGNHWEDLNLLNQARVSFILPIHNRIAVTVTPTFNVQVTKFETGEGTGTEWVKWEVYDKTFSRRWSDEEVRVRMWPGLNVGIQF</sequence>
<proteinExistence type="predicted"/>
<dbReference type="InterPro" id="IPR058093">
    <property type="entry name" value="LA_2272-like"/>
</dbReference>